<dbReference type="GO" id="GO:0005524">
    <property type="term" value="F:ATP binding"/>
    <property type="evidence" value="ECO:0007669"/>
    <property type="project" value="UniProtKB-KW"/>
</dbReference>
<dbReference type="Gene3D" id="2.40.50.100">
    <property type="match status" value="1"/>
</dbReference>
<dbReference type="SMART" id="SM00382">
    <property type="entry name" value="AAA"/>
    <property type="match status" value="1"/>
</dbReference>
<dbReference type="FunFam" id="3.40.50.300:FF:000042">
    <property type="entry name" value="Maltose/maltodextrin ABC transporter, ATP-binding protein"/>
    <property type="match status" value="1"/>
</dbReference>
<keyword evidence="4 6" id="KW-0067">ATP-binding</keyword>
<dbReference type="PANTHER" id="PTHR43875">
    <property type="entry name" value="MALTODEXTRIN IMPORT ATP-BINDING PROTEIN MSMX"/>
    <property type="match status" value="1"/>
</dbReference>
<comment type="similarity">
    <text evidence="1">Belongs to the ABC transporter superfamily.</text>
</comment>
<dbReference type="GO" id="GO:0140359">
    <property type="term" value="F:ABC-type transporter activity"/>
    <property type="evidence" value="ECO:0007669"/>
    <property type="project" value="InterPro"/>
</dbReference>
<dbReference type="Gene3D" id="2.40.50.140">
    <property type="entry name" value="Nucleic acid-binding proteins"/>
    <property type="match status" value="1"/>
</dbReference>
<dbReference type="CDD" id="cd03301">
    <property type="entry name" value="ABC_MalK_N"/>
    <property type="match status" value="1"/>
</dbReference>
<dbReference type="SUPFAM" id="SSF50331">
    <property type="entry name" value="MOP-like"/>
    <property type="match status" value="1"/>
</dbReference>
<dbReference type="Pfam" id="PF00005">
    <property type="entry name" value="ABC_tran"/>
    <property type="match status" value="1"/>
</dbReference>
<keyword evidence="3" id="KW-0547">Nucleotide-binding</keyword>
<evidence type="ECO:0000256" key="4">
    <source>
        <dbReference type="ARBA" id="ARBA00022840"/>
    </source>
</evidence>
<dbReference type="InterPro" id="IPR047641">
    <property type="entry name" value="ABC_transpr_MalK/UgpC-like"/>
</dbReference>
<proteinExistence type="inferred from homology"/>
<organism evidence="6 7">
    <name type="scientific">Oceanomicrobium pacificus</name>
    <dbReference type="NCBI Taxonomy" id="2692916"/>
    <lineage>
        <taxon>Bacteria</taxon>
        <taxon>Pseudomonadati</taxon>
        <taxon>Pseudomonadota</taxon>
        <taxon>Alphaproteobacteria</taxon>
        <taxon>Rhodobacterales</taxon>
        <taxon>Paracoccaceae</taxon>
        <taxon>Oceanomicrobium</taxon>
    </lineage>
</organism>
<keyword evidence="7" id="KW-1185">Reference proteome</keyword>
<reference evidence="6 7" key="1">
    <citation type="submission" date="2019-12" db="EMBL/GenBank/DDBJ databases">
        <title>Strain KN286 was isolated from seawater, which was collected from Caroline Seamount in the tropical western Pacific.</title>
        <authorList>
            <person name="Wang Q."/>
        </authorList>
    </citation>
    <scope>NUCLEOTIDE SEQUENCE [LARGE SCALE GENOMIC DNA]</scope>
    <source>
        <strain evidence="6 7">KN286</strain>
    </source>
</reference>
<evidence type="ECO:0000313" key="6">
    <source>
        <dbReference type="EMBL" id="MXU64366.1"/>
    </source>
</evidence>
<dbReference type="GO" id="GO:0055052">
    <property type="term" value="C:ATP-binding cassette (ABC) transporter complex, substrate-binding subunit-containing"/>
    <property type="evidence" value="ECO:0007669"/>
    <property type="project" value="TreeGrafter"/>
</dbReference>
<dbReference type="InterPro" id="IPR017871">
    <property type="entry name" value="ABC_transporter-like_CS"/>
</dbReference>
<dbReference type="PANTHER" id="PTHR43875:SF1">
    <property type="entry name" value="OSMOPROTECTIVE COMPOUNDS UPTAKE ATP-BINDING PROTEIN GGTA"/>
    <property type="match status" value="1"/>
</dbReference>
<dbReference type="InterPro" id="IPR012340">
    <property type="entry name" value="NA-bd_OB-fold"/>
</dbReference>
<dbReference type="InterPro" id="IPR015855">
    <property type="entry name" value="ABC_transpr_MalK-like"/>
</dbReference>
<keyword evidence="2" id="KW-0813">Transport</keyword>
<evidence type="ECO:0000256" key="1">
    <source>
        <dbReference type="ARBA" id="ARBA00005417"/>
    </source>
</evidence>
<name>A0A6B0TKI5_9RHOB</name>
<evidence type="ECO:0000256" key="3">
    <source>
        <dbReference type="ARBA" id="ARBA00022741"/>
    </source>
</evidence>
<gene>
    <name evidence="6" type="ORF">GSH16_02820</name>
</gene>
<evidence type="ECO:0000259" key="5">
    <source>
        <dbReference type="SMART" id="SM00382"/>
    </source>
</evidence>
<dbReference type="PROSITE" id="PS00211">
    <property type="entry name" value="ABC_TRANSPORTER_1"/>
    <property type="match status" value="1"/>
</dbReference>
<sequence>MSSDHAAKTISIREMNKYYGNFHALKGLSLEVEAGEFLVLLGPSGCGKSTALRMIAGLESISSGELLIGDQDVTEVLPKYRDIAMVFQSYALYPHKTVAENIGFPLKMAKVPQAEMDEAVRAAAAQVELDGLLDRLPGQLSGGQRQRVALARAIIRRPAVFLMDEPLSNLDAKLRGNMRAELKHMQNELGITTIYVTHDQIEAMTLAHRVAIMKDGELQQLGTPKEVYSNPANLFVAGFMGSPPMNFVEGEISSGQFRAAGMSLPVTGFADNAAVTIGFRPEDCQVVEAGTGQVDASVYTFEMTGDQSLVTFEYEDRHLVVKMPKDFEIASESRAAIAFDPAEANFFDTASGRRLLPAA</sequence>
<dbReference type="InterPro" id="IPR027417">
    <property type="entry name" value="P-loop_NTPase"/>
</dbReference>
<dbReference type="SUPFAM" id="SSF52540">
    <property type="entry name" value="P-loop containing nucleoside triphosphate hydrolases"/>
    <property type="match status" value="1"/>
</dbReference>
<dbReference type="EMBL" id="WUWG01000001">
    <property type="protein sequence ID" value="MXU64366.1"/>
    <property type="molecule type" value="Genomic_DNA"/>
</dbReference>
<dbReference type="InterPro" id="IPR003439">
    <property type="entry name" value="ABC_transporter-like_ATP-bd"/>
</dbReference>
<dbReference type="Proteomes" id="UP000436016">
    <property type="component" value="Unassembled WGS sequence"/>
</dbReference>
<evidence type="ECO:0000313" key="7">
    <source>
        <dbReference type="Proteomes" id="UP000436016"/>
    </source>
</evidence>
<dbReference type="InterPro" id="IPR008995">
    <property type="entry name" value="Mo/tungstate-bd_C_term_dom"/>
</dbReference>
<dbReference type="Gene3D" id="3.40.50.300">
    <property type="entry name" value="P-loop containing nucleotide triphosphate hydrolases"/>
    <property type="match status" value="1"/>
</dbReference>
<dbReference type="InterPro" id="IPR040582">
    <property type="entry name" value="OB_MalK-like"/>
</dbReference>
<dbReference type="AlphaFoldDB" id="A0A6B0TKI5"/>
<dbReference type="InterPro" id="IPR003593">
    <property type="entry name" value="AAA+_ATPase"/>
</dbReference>
<feature type="domain" description="AAA+ ATPase" evidence="5">
    <location>
        <begin position="34"/>
        <end position="217"/>
    </location>
</feature>
<dbReference type="Pfam" id="PF17912">
    <property type="entry name" value="OB_MalK"/>
    <property type="match status" value="1"/>
</dbReference>
<protein>
    <submittedName>
        <fullName evidence="6">ATP-binding cassette domain-containing protein</fullName>
    </submittedName>
</protein>
<comment type="caution">
    <text evidence="6">The sequence shown here is derived from an EMBL/GenBank/DDBJ whole genome shotgun (WGS) entry which is preliminary data.</text>
</comment>
<accession>A0A6B0TKI5</accession>
<dbReference type="RefSeq" id="WP_160851657.1">
    <property type="nucleotide sequence ID" value="NZ_WUWG01000001.1"/>
</dbReference>
<evidence type="ECO:0000256" key="2">
    <source>
        <dbReference type="ARBA" id="ARBA00022448"/>
    </source>
</evidence>
<dbReference type="GO" id="GO:0008643">
    <property type="term" value="P:carbohydrate transport"/>
    <property type="evidence" value="ECO:0007669"/>
    <property type="project" value="InterPro"/>
</dbReference>
<dbReference type="GO" id="GO:0016887">
    <property type="term" value="F:ATP hydrolysis activity"/>
    <property type="evidence" value="ECO:0007669"/>
    <property type="project" value="InterPro"/>
</dbReference>